<evidence type="ECO:0000259" key="6">
    <source>
        <dbReference type="Pfam" id="PF04932"/>
    </source>
</evidence>
<evidence type="ECO:0000256" key="3">
    <source>
        <dbReference type="ARBA" id="ARBA00022989"/>
    </source>
</evidence>
<protein>
    <submittedName>
        <fullName evidence="8">Putative O-glycosylation ligase, exosortase A system-associated</fullName>
    </submittedName>
</protein>
<dbReference type="RefSeq" id="WP_135208762.1">
    <property type="nucleotide sequence ID" value="NZ_SPVF01000241.1"/>
</dbReference>
<dbReference type="InterPro" id="IPR051533">
    <property type="entry name" value="WaaL-like"/>
</dbReference>
<dbReference type="AlphaFoldDB" id="A0A4Y9S5H7"/>
<comment type="subcellular location">
    <subcellularLocation>
        <location evidence="1">Membrane</location>
        <topology evidence="1">Multi-pass membrane protein</topology>
    </subcellularLocation>
</comment>
<dbReference type="GO" id="GO:0016874">
    <property type="term" value="F:ligase activity"/>
    <property type="evidence" value="ECO:0007669"/>
    <property type="project" value="UniProtKB-KW"/>
</dbReference>
<dbReference type="OrthoDB" id="9772644at2"/>
<organism evidence="8 9">
    <name type="scientific">Zemynaea arenosa</name>
    <dbReference type="NCBI Taxonomy" id="2561931"/>
    <lineage>
        <taxon>Bacteria</taxon>
        <taxon>Pseudomonadati</taxon>
        <taxon>Pseudomonadota</taxon>
        <taxon>Betaproteobacteria</taxon>
        <taxon>Burkholderiales</taxon>
        <taxon>Oxalobacteraceae</taxon>
        <taxon>Telluria group</taxon>
        <taxon>Zemynaea</taxon>
    </lineage>
</organism>
<evidence type="ECO:0000256" key="4">
    <source>
        <dbReference type="ARBA" id="ARBA00023136"/>
    </source>
</evidence>
<keyword evidence="9" id="KW-1185">Reference proteome</keyword>
<dbReference type="NCBIfam" id="TIGR03097">
    <property type="entry name" value="PEP_O_lig_1"/>
    <property type="match status" value="1"/>
</dbReference>
<reference evidence="8 9" key="1">
    <citation type="submission" date="2019-03" db="EMBL/GenBank/DDBJ databases">
        <title>Draft Genome Sequence of Massilia arenosa sp. nov., a Novel Massilia Species Isolated from a Sandy-loam Maize Soil.</title>
        <authorList>
            <person name="Raths R."/>
            <person name="Peta V."/>
            <person name="Bucking H."/>
        </authorList>
    </citation>
    <scope>NUCLEOTIDE SEQUENCE [LARGE SCALE GENOMIC DNA]</scope>
    <source>
        <strain evidence="8 9">MC02</strain>
    </source>
</reference>
<dbReference type="InterPro" id="IPR007016">
    <property type="entry name" value="O-antigen_ligase-rel_domated"/>
</dbReference>
<feature type="transmembrane region" description="Helical" evidence="5">
    <location>
        <begin position="43"/>
        <end position="64"/>
    </location>
</feature>
<sequence>MRDILVFLIVFGSIPYILRNPVVGALMWVWISVMSPHTQGWGFATTFPFAYIIAVCTLASLVFTRQPRNLPTAAPVLALLAFTVWMNVTFPFSLYPEYAFPQYTRVMKIMLMTFVVAMVIKSKEDVRRLVWVLVISLGFYGVKGGIFTLRSGGGQRVWGPGATFIGDNNALALALIMVIPLMYYLQQTSTNKWVRRGLTASILLSALAALGSYSRGGLLAIVAMCGFMWLKSRKKLMVGSVLAAVGPALLLFMPQEWASRMDTIDNYQADASAMGRINAWYMAWNLARDRIFGGGFEIYEPATFAAYAPVPNDVHAAHSIYFQVLGEHGFGGLALYLLVGITTWRTAAWIVKNAPKAPGMQWAVEMATMMQTSLMGFAVGGSFLSLTYFDVPYYLMCALVATRVLVQANLPPPAPTMTRPG</sequence>
<evidence type="ECO:0000313" key="8">
    <source>
        <dbReference type="EMBL" id="TFW14748.1"/>
    </source>
</evidence>
<comment type="caution">
    <text evidence="8">The sequence shown here is derived from an EMBL/GenBank/DDBJ whole genome shotgun (WGS) entry which is preliminary data.</text>
</comment>
<dbReference type="PANTHER" id="PTHR37422">
    <property type="entry name" value="TEICHURONIC ACID BIOSYNTHESIS PROTEIN TUAE"/>
    <property type="match status" value="1"/>
</dbReference>
<dbReference type="GO" id="GO:0016020">
    <property type="term" value="C:membrane"/>
    <property type="evidence" value="ECO:0007669"/>
    <property type="project" value="UniProtKB-SubCell"/>
</dbReference>
<feature type="transmembrane region" description="Helical" evidence="5">
    <location>
        <begin position="236"/>
        <end position="253"/>
    </location>
</feature>
<dbReference type="Proteomes" id="UP000298438">
    <property type="component" value="Unassembled WGS sequence"/>
</dbReference>
<gene>
    <name evidence="8" type="ORF">E4L96_18875</name>
</gene>
<dbReference type="EMBL" id="SPVF01000241">
    <property type="protein sequence ID" value="TFW14748.1"/>
    <property type="molecule type" value="Genomic_DNA"/>
</dbReference>
<feature type="transmembrane region" description="Helical" evidence="5">
    <location>
        <begin position="362"/>
        <end position="385"/>
    </location>
</feature>
<feature type="transmembrane region" description="Helical" evidence="5">
    <location>
        <begin position="76"/>
        <end position="96"/>
    </location>
</feature>
<evidence type="ECO:0000313" key="9">
    <source>
        <dbReference type="Proteomes" id="UP000298438"/>
    </source>
</evidence>
<keyword evidence="3 5" id="KW-1133">Transmembrane helix</keyword>
<feature type="domain" description="O-antigen ligase-related" evidence="6">
    <location>
        <begin position="201"/>
        <end position="337"/>
    </location>
</feature>
<keyword evidence="4 5" id="KW-0472">Membrane</keyword>
<feature type="transmembrane region" description="Helical" evidence="5">
    <location>
        <begin position="169"/>
        <end position="185"/>
    </location>
</feature>
<feature type="domain" description="DUF5935" evidence="7">
    <location>
        <begin position="1"/>
        <end position="190"/>
    </location>
</feature>
<keyword evidence="2 5" id="KW-0812">Transmembrane</keyword>
<feature type="transmembrane region" description="Helical" evidence="5">
    <location>
        <begin position="129"/>
        <end position="149"/>
    </location>
</feature>
<evidence type="ECO:0000256" key="1">
    <source>
        <dbReference type="ARBA" id="ARBA00004141"/>
    </source>
</evidence>
<feature type="transmembrane region" description="Helical" evidence="5">
    <location>
        <begin position="197"/>
        <end position="230"/>
    </location>
</feature>
<evidence type="ECO:0000256" key="5">
    <source>
        <dbReference type="SAM" id="Phobius"/>
    </source>
</evidence>
<keyword evidence="8" id="KW-0436">Ligase</keyword>
<accession>A0A4Y9S5H7</accession>
<feature type="transmembrane region" description="Helical" evidence="5">
    <location>
        <begin position="102"/>
        <end position="120"/>
    </location>
</feature>
<dbReference type="InterPro" id="IPR045979">
    <property type="entry name" value="DUF5935"/>
</dbReference>
<dbReference type="Pfam" id="PF19358">
    <property type="entry name" value="DUF5935"/>
    <property type="match status" value="1"/>
</dbReference>
<proteinExistence type="predicted"/>
<dbReference type="PANTHER" id="PTHR37422:SF13">
    <property type="entry name" value="LIPOPOLYSACCHARIDE BIOSYNTHESIS PROTEIN PA4999-RELATED"/>
    <property type="match status" value="1"/>
</dbReference>
<dbReference type="InterPro" id="IPR017528">
    <property type="entry name" value="CHP03097O-antigen_lig-rel"/>
</dbReference>
<dbReference type="Pfam" id="PF04932">
    <property type="entry name" value="Wzy_C"/>
    <property type="match status" value="1"/>
</dbReference>
<evidence type="ECO:0000256" key="2">
    <source>
        <dbReference type="ARBA" id="ARBA00022692"/>
    </source>
</evidence>
<name>A0A4Y9S5H7_9BURK</name>
<evidence type="ECO:0000259" key="7">
    <source>
        <dbReference type="Pfam" id="PF19358"/>
    </source>
</evidence>